<dbReference type="AlphaFoldDB" id="A0A832TDQ5"/>
<organism evidence="6 7">
    <name type="scientific">Methanopyrus kandleri</name>
    <dbReference type="NCBI Taxonomy" id="2320"/>
    <lineage>
        <taxon>Archaea</taxon>
        <taxon>Methanobacteriati</taxon>
        <taxon>Methanobacteriota</taxon>
        <taxon>Methanomada group</taxon>
        <taxon>Methanopyri</taxon>
        <taxon>Methanopyrales</taxon>
        <taxon>Methanopyraceae</taxon>
        <taxon>Methanopyrus</taxon>
    </lineage>
</organism>
<dbReference type="InterPro" id="IPR002489">
    <property type="entry name" value="Glu_synth_asu_C"/>
</dbReference>
<proteinExistence type="predicted"/>
<sequence length="267" mass="28405">MKEVVLTPKGEPDVPLEAEVICPDEFAGKSEGEIEALKIYEGNSTVELGEYFDVEGDAGDSPGDTRIVIEGDVPWVKLIGYRMSAGEILVKGDVGRHAGAEMKGGKLIVEGDADDWLGREMKGGEITVHGNAGNYVGSTYRGEWRGMSGGRILVKGDAGDEIGEWMSDGKIIVEGDAGIMIGIHMQGGTIIVRGDVGVRPGAQMEGGTVVVCGRAEDILPSFRYEGLKEDPVEEATGTFHLFTGDYANGPKVEGELYLSTALNEVPR</sequence>
<dbReference type="InterPro" id="IPR036485">
    <property type="entry name" value="Glu_synth_asu_C_sf"/>
</dbReference>
<evidence type="ECO:0000256" key="1">
    <source>
        <dbReference type="ARBA" id="ARBA00004830"/>
    </source>
</evidence>
<dbReference type="NCBIfam" id="TIGR03122">
    <property type="entry name" value="one_C_dehyd_C"/>
    <property type="match status" value="1"/>
</dbReference>
<evidence type="ECO:0000256" key="3">
    <source>
        <dbReference type="ARBA" id="ARBA00022737"/>
    </source>
</evidence>
<dbReference type="PANTHER" id="PTHR39673">
    <property type="entry name" value="TUNGSTEN FORMYLMETHANOFURAN DEHYDROGENASE, SUBUNIT C (FWDC)"/>
    <property type="match status" value="1"/>
</dbReference>
<dbReference type="EC" id="1.2.7.12" evidence="2"/>
<dbReference type="Pfam" id="PF01493">
    <property type="entry name" value="GXGXG"/>
    <property type="match status" value="1"/>
</dbReference>
<gene>
    <name evidence="6" type="ORF">HA336_07220</name>
</gene>
<evidence type="ECO:0000313" key="7">
    <source>
        <dbReference type="Proteomes" id="UP000619545"/>
    </source>
</evidence>
<name>A0A832TDQ5_9EURY</name>
<dbReference type="GO" id="GO:0019386">
    <property type="term" value="P:methanogenesis, from carbon dioxide"/>
    <property type="evidence" value="ECO:0007669"/>
    <property type="project" value="UniProtKB-UniPathway"/>
</dbReference>
<evidence type="ECO:0000259" key="5">
    <source>
        <dbReference type="Pfam" id="PF01493"/>
    </source>
</evidence>
<dbReference type="GO" id="GO:0018493">
    <property type="term" value="F:formylmethanofuran dehydrogenase activity"/>
    <property type="evidence" value="ECO:0007669"/>
    <property type="project" value="UniProtKB-EC"/>
</dbReference>
<dbReference type="GO" id="GO:0046914">
    <property type="term" value="F:transition metal ion binding"/>
    <property type="evidence" value="ECO:0007669"/>
    <property type="project" value="InterPro"/>
</dbReference>
<feature type="domain" description="Glutamate synthase alpha subunit C-terminal" evidence="5">
    <location>
        <begin position="87"/>
        <end position="229"/>
    </location>
</feature>
<dbReference type="CDD" id="cd00980">
    <property type="entry name" value="FwdC/FmdC"/>
    <property type="match status" value="1"/>
</dbReference>
<dbReference type="OMA" id="RAGGEMM"/>
<reference evidence="6" key="1">
    <citation type="journal article" date="2020" name="bioRxiv">
        <title>A rank-normalized archaeal taxonomy based on genome phylogeny resolves widespread incomplete and uneven classifications.</title>
        <authorList>
            <person name="Rinke C."/>
            <person name="Chuvochina M."/>
            <person name="Mussig A.J."/>
            <person name="Chaumeil P.-A."/>
            <person name="Waite D.W."/>
            <person name="Whitman W.B."/>
            <person name="Parks D.H."/>
            <person name="Hugenholtz P."/>
        </authorList>
    </citation>
    <scope>NUCLEOTIDE SEQUENCE</scope>
    <source>
        <strain evidence="6">UBA8853</strain>
    </source>
</reference>
<dbReference type="RefSeq" id="WP_011019898.1">
    <property type="nucleotide sequence ID" value="NZ_DUJS01000005.1"/>
</dbReference>
<dbReference type="Proteomes" id="UP000619545">
    <property type="component" value="Unassembled WGS sequence"/>
</dbReference>
<comment type="pathway">
    <text evidence="1">One-carbon metabolism; methanogenesis from CO(2); 5,10-methenyl-5,6,7,8-tetrahydromethanopterin from CO(2): step 1/3.</text>
</comment>
<comment type="caution">
    <text evidence="6">The sequence shown here is derived from an EMBL/GenBank/DDBJ whole genome shotgun (WGS) entry which is preliminary data.</text>
</comment>
<dbReference type="PANTHER" id="PTHR39673:SF5">
    <property type="entry name" value="TUNGSTEN-CONTAINING FORMYLMETHANOFURAN DEHYDROGENASE 2 SUBUNIT C"/>
    <property type="match status" value="1"/>
</dbReference>
<evidence type="ECO:0000313" key="6">
    <source>
        <dbReference type="EMBL" id="HII71003.1"/>
    </source>
</evidence>
<evidence type="ECO:0000256" key="2">
    <source>
        <dbReference type="ARBA" id="ARBA00012692"/>
    </source>
</evidence>
<dbReference type="Gene3D" id="2.160.20.60">
    <property type="entry name" value="Glutamate synthase, alpha subunit, C-terminal domain"/>
    <property type="match status" value="2"/>
</dbReference>
<comment type="catalytic activity">
    <reaction evidence="4">
        <text>N-formylmethanofuran + 2 oxidized [2Fe-2S]-[ferredoxin] + H2O = methanofuran + 2 reduced [2Fe-2S]-[ferredoxin] + CO2 + H(+)</text>
        <dbReference type="Rhea" id="RHEA:19841"/>
        <dbReference type="Rhea" id="RHEA-COMP:10000"/>
        <dbReference type="Rhea" id="RHEA-COMP:10001"/>
        <dbReference type="ChEBI" id="CHEBI:15377"/>
        <dbReference type="ChEBI" id="CHEBI:15378"/>
        <dbReference type="ChEBI" id="CHEBI:16526"/>
        <dbReference type="ChEBI" id="CHEBI:33737"/>
        <dbReference type="ChEBI" id="CHEBI:33738"/>
        <dbReference type="ChEBI" id="CHEBI:57727"/>
        <dbReference type="ChEBI" id="CHEBI:58151"/>
        <dbReference type="EC" id="1.2.7.12"/>
    </reaction>
</comment>
<dbReference type="UniPathway" id="UPA00640">
    <property type="reaction ID" value="UER00692"/>
</dbReference>
<dbReference type="EMBL" id="DUJS01000005">
    <property type="protein sequence ID" value="HII71003.1"/>
    <property type="molecule type" value="Genomic_DNA"/>
</dbReference>
<dbReference type="InterPro" id="IPR017550">
    <property type="entry name" value="Formylmethanofuran_DH_suC"/>
</dbReference>
<keyword evidence="3" id="KW-0677">Repeat</keyword>
<evidence type="ECO:0000256" key="4">
    <source>
        <dbReference type="ARBA" id="ARBA00048228"/>
    </source>
</evidence>
<dbReference type="GeneID" id="1478125"/>
<accession>A0A832TDQ5</accession>
<dbReference type="SUPFAM" id="SSF69336">
    <property type="entry name" value="Alpha subunit of glutamate synthase, C-terminal domain"/>
    <property type="match status" value="1"/>
</dbReference>
<protein>
    <recommendedName>
        <fullName evidence="2">formylmethanofuran dehydrogenase</fullName>
        <ecNumber evidence="2">1.2.7.12</ecNumber>
    </recommendedName>
</protein>